<dbReference type="OrthoDB" id="5600002at2759"/>
<keyword evidence="6" id="KW-1185">Reference proteome</keyword>
<evidence type="ECO:0000313" key="6">
    <source>
        <dbReference type="Proteomes" id="UP000653305"/>
    </source>
</evidence>
<comment type="caution">
    <text evidence="5">The sequence shown here is derived from an EMBL/GenBank/DDBJ whole genome shotgun (WGS) entry which is preliminary data.</text>
</comment>
<sequence>MDLKSTKSSPVLADFNISWKAWVFFHMLFDLYCQTVLRLRCQTDLEIPIFIYYSNVHKEDGAKLLELNKISVEDMMDRQERLAKMRSLLFRHELKAKRVKKIKSKTYHRLLKKDRKKAAEATILMDPEAAKEQAMKQEYKRIFYFFILKRKLHDSAKAFTTEGNVATDPVAIDDPDGFLFERWSVFWDIFIARTNEKHSEPAAAYIEVSQTSAVSFIHFQFNYFLDIFQLMHQIKAREQQLQMQVQKQKLQLMQHRSAQLQRRDPNHHPLGGPRHFFGPY</sequence>
<dbReference type="GO" id="GO:0032040">
    <property type="term" value="C:small-subunit processome"/>
    <property type="evidence" value="ECO:0007669"/>
    <property type="project" value="InterPro"/>
</dbReference>
<protein>
    <submittedName>
        <fullName evidence="5">Transcriptional corepressor leunig</fullName>
    </submittedName>
</protein>
<dbReference type="PANTHER" id="PTHR14150:SF12">
    <property type="entry name" value="U3 SMALL NUCLEOLAR RNA-ASSOCIATED PROTEIN 14 HOMOLOG A"/>
    <property type="match status" value="1"/>
</dbReference>
<dbReference type="InterPro" id="IPR006709">
    <property type="entry name" value="SSU_processome_Utp14"/>
</dbReference>
<dbReference type="GO" id="GO:0006364">
    <property type="term" value="P:rRNA processing"/>
    <property type="evidence" value="ECO:0007669"/>
    <property type="project" value="InterPro"/>
</dbReference>
<keyword evidence="4" id="KW-0175">Coiled coil</keyword>
<evidence type="ECO:0000313" key="5">
    <source>
        <dbReference type="EMBL" id="GFQ00447.1"/>
    </source>
</evidence>
<proteinExistence type="predicted"/>
<evidence type="ECO:0000256" key="1">
    <source>
        <dbReference type="ARBA" id="ARBA00004604"/>
    </source>
</evidence>
<dbReference type="AlphaFoldDB" id="A0A830CM82"/>
<comment type="subcellular location">
    <subcellularLocation>
        <location evidence="1">Nucleus</location>
        <location evidence="1">Nucleolus</location>
    </subcellularLocation>
</comment>
<keyword evidence="2" id="KW-0597">Phosphoprotein</keyword>
<keyword evidence="3" id="KW-0539">Nucleus</keyword>
<evidence type="ECO:0000256" key="4">
    <source>
        <dbReference type="SAM" id="Coils"/>
    </source>
</evidence>
<reference evidence="5" key="1">
    <citation type="submission" date="2020-07" db="EMBL/GenBank/DDBJ databases">
        <title>Ethylene signaling mediates host invasion by parasitic plants.</title>
        <authorList>
            <person name="Yoshida S."/>
        </authorList>
    </citation>
    <scope>NUCLEOTIDE SEQUENCE</scope>
    <source>
        <strain evidence="5">Okayama</strain>
    </source>
</reference>
<gene>
    <name evidence="5" type="ORF">PHJA_002188700</name>
</gene>
<dbReference type="Proteomes" id="UP000653305">
    <property type="component" value="Unassembled WGS sequence"/>
</dbReference>
<feature type="coiled-coil region" evidence="4">
    <location>
        <begin position="231"/>
        <end position="263"/>
    </location>
</feature>
<dbReference type="PANTHER" id="PTHR14150">
    <property type="entry name" value="U3 SMALL NUCLEOLAR RNA-ASSOCIATED PROTEIN 14"/>
    <property type="match status" value="1"/>
</dbReference>
<dbReference type="Pfam" id="PF04615">
    <property type="entry name" value="Utp14"/>
    <property type="match status" value="1"/>
</dbReference>
<dbReference type="EMBL" id="BMAC01000628">
    <property type="protein sequence ID" value="GFQ00447.1"/>
    <property type="molecule type" value="Genomic_DNA"/>
</dbReference>
<evidence type="ECO:0000256" key="2">
    <source>
        <dbReference type="ARBA" id="ARBA00022553"/>
    </source>
</evidence>
<accession>A0A830CM82</accession>
<name>A0A830CM82_9LAMI</name>
<organism evidence="5 6">
    <name type="scientific">Phtheirospermum japonicum</name>
    <dbReference type="NCBI Taxonomy" id="374723"/>
    <lineage>
        <taxon>Eukaryota</taxon>
        <taxon>Viridiplantae</taxon>
        <taxon>Streptophyta</taxon>
        <taxon>Embryophyta</taxon>
        <taxon>Tracheophyta</taxon>
        <taxon>Spermatophyta</taxon>
        <taxon>Magnoliopsida</taxon>
        <taxon>eudicotyledons</taxon>
        <taxon>Gunneridae</taxon>
        <taxon>Pentapetalae</taxon>
        <taxon>asterids</taxon>
        <taxon>lamiids</taxon>
        <taxon>Lamiales</taxon>
        <taxon>Orobanchaceae</taxon>
        <taxon>Orobanchaceae incertae sedis</taxon>
        <taxon>Phtheirospermum</taxon>
    </lineage>
</organism>
<evidence type="ECO:0000256" key="3">
    <source>
        <dbReference type="ARBA" id="ARBA00023242"/>
    </source>
</evidence>